<protein>
    <submittedName>
        <fullName evidence="8">APC family permease</fullName>
    </submittedName>
</protein>
<dbReference type="PIRSF" id="PIRSF006060">
    <property type="entry name" value="AA_transporter"/>
    <property type="match status" value="1"/>
</dbReference>
<dbReference type="Gene3D" id="1.20.1740.10">
    <property type="entry name" value="Amino acid/polyamine transporter I"/>
    <property type="match status" value="1"/>
</dbReference>
<reference evidence="9" key="1">
    <citation type="journal article" date="2019" name="Int. J. Syst. Evol. Microbiol.">
        <title>The Global Catalogue of Microorganisms (GCM) 10K type strain sequencing project: providing services to taxonomists for standard genome sequencing and annotation.</title>
        <authorList>
            <consortium name="The Broad Institute Genomics Platform"/>
            <consortium name="The Broad Institute Genome Sequencing Center for Infectious Disease"/>
            <person name="Wu L."/>
            <person name="Ma J."/>
        </authorList>
    </citation>
    <scope>NUCLEOTIDE SEQUENCE [LARGE SCALE GENOMIC DNA]</scope>
    <source>
        <strain evidence="9">CGMCC 1.16026</strain>
    </source>
</reference>
<evidence type="ECO:0000256" key="1">
    <source>
        <dbReference type="ARBA" id="ARBA00004651"/>
    </source>
</evidence>
<feature type="transmembrane region" description="Helical" evidence="7">
    <location>
        <begin position="417"/>
        <end position="439"/>
    </location>
</feature>
<organism evidence="8 9">
    <name type="scientific">Granulicella cerasi</name>
    <dbReference type="NCBI Taxonomy" id="741063"/>
    <lineage>
        <taxon>Bacteria</taxon>
        <taxon>Pseudomonadati</taxon>
        <taxon>Acidobacteriota</taxon>
        <taxon>Terriglobia</taxon>
        <taxon>Terriglobales</taxon>
        <taxon>Acidobacteriaceae</taxon>
        <taxon>Granulicella</taxon>
    </lineage>
</organism>
<dbReference type="Pfam" id="PF13520">
    <property type="entry name" value="AA_permease_2"/>
    <property type="match status" value="1"/>
</dbReference>
<evidence type="ECO:0000256" key="3">
    <source>
        <dbReference type="ARBA" id="ARBA00022475"/>
    </source>
</evidence>
<feature type="transmembrane region" description="Helical" evidence="7">
    <location>
        <begin position="310"/>
        <end position="333"/>
    </location>
</feature>
<feature type="transmembrane region" description="Helical" evidence="7">
    <location>
        <begin position="162"/>
        <end position="178"/>
    </location>
</feature>
<sequence length="480" mass="51834">MPDIHAKYLQHSARFRVHSEIASPLSLEDTSIPKTNIRAAHSPRKLRLFPLIAATYFMVSGGPYGLEDIIGLAGFRWALLLLAIVPLFWSLPTALMVGELASAIPDEGGFYVWVTRGLGRFWGFQETWLSLAASVFDMAIYPTTFTLYLGHLYPALVAGHRGLALKLMIVLMATLWNLRGASAVGGGSIGMMCVSLAPFVVLVGAAFWKALHGGLHLQAMAGSPTLHHDLLAAVPIAMWNYMGWDNASTIAQEVDNPQRNYPRAMFGSAITVMFVYMLPLAAVWAVGIPAERFSTGAWTDAAHLLAGPALAFAVVLAGSLDGLGTFNALTLTLTRLPYAMAEDGLLPRILKLRLRNGVPWVSVLTCATAWALALGLTFERLITIDLVLYGAALLLEFAALIALRLREPQLARPFRVPGGFAVAASIGVGPLLLILFALYSARDEKVAGMPALVFALLVALAGAAIYASFEWPRKLRRSRS</sequence>
<keyword evidence="5 7" id="KW-1133">Transmembrane helix</keyword>
<keyword evidence="6 7" id="KW-0472">Membrane</keyword>
<evidence type="ECO:0000313" key="9">
    <source>
        <dbReference type="Proteomes" id="UP001596391"/>
    </source>
</evidence>
<gene>
    <name evidence="8" type="ORF">ACFQBQ_07035</name>
</gene>
<name>A0ABW1Z8X2_9BACT</name>
<comment type="caution">
    <text evidence="8">The sequence shown here is derived from an EMBL/GenBank/DDBJ whole genome shotgun (WGS) entry which is preliminary data.</text>
</comment>
<dbReference type="EMBL" id="JBHSWI010000001">
    <property type="protein sequence ID" value="MFC6645343.1"/>
    <property type="molecule type" value="Genomic_DNA"/>
</dbReference>
<keyword evidence="3" id="KW-1003">Cell membrane</keyword>
<keyword evidence="4 7" id="KW-0812">Transmembrane</keyword>
<dbReference type="Proteomes" id="UP001596391">
    <property type="component" value="Unassembled WGS sequence"/>
</dbReference>
<evidence type="ECO:0000256" key="7">
    <source>
        <dbReference type="SAM" id="Phobius"/>
    </source>
</evidence>
<evidence type="ECO:0000313" key="8">
    <source>
        <dbReference type="EMBL" id="MFC6645343.1"/>
    </source>
</evidence>
<feature type="transmembrane region" description="Helical" evidence="7">
    <location>
        <begin position="451"/>
        <end position="469"/>
    </location>
</feature>
<dbReference type="PANTHER" id="PTHR45826">
    <property type="entry name" value="POLYAMINE TRANSPORTER PUT1"/>
    <property type="match status" value="1"/>
</dbReference>
<dbReference type="InterPro" id="IPR044566">
    <property type="entry name" value="RMV1-like"/>
</dbReference>
<feature type="transmembrane region" description="Helical" evidence="7">
    <location>
        <begin position="184"/>
        <end position="208"/>
    </location>
</feature>
<keyword evidence="9" id="KW-1185">Reference proteome</keyword>
<evidence type="ECO:0000256" key="6">
    <source>
        <dbReference type="ARBA" id="ARBA00023136"/>
    </source>
</evidence>
<feature type="transmembrane region" description="Helical" evidence="7">
    <location>
        <begin position="78"/>
        <end position="97"/>
    </location>
</feature>
<feature type="transmembrane region" description="Helical" evidence="7">
    <location>
        <begin position="128"/>
        <end position="150"/>
    </location>
</feature>
<evidence type="ECO:0000256" key="2">
    <source>
        <dbReference type="ARBA" id="ARBA00022448"/>
    </source>
</evidence>
<dbReference type="PANTHER" id="PTHR45826:SF25">
    <property type="entry name" value="AMINO ACID PERMEASE-LIKE PROTEIN"/>
    <property type="match status" value="1"/>
</dbReference>
<dbReference type="RefSeq" id="WP_263371722.1">
    <property type="nucleotide sequence ID" value="NZ_JAGSYD010000003.1"/>
</dbReference>
<accession>A0ABW1Z8X2</accession>
<feature type="transmembrane region" description="Helical" evidence="7">
    <location>
        <begin position="386"/>
        <end position="405"/>
    </location>
</feature>
<feature type="transmembrane region" description="Helical" evidence="7">
    <location>
        <begin position="266"/>
        <end position="290"/>
    </location>
</feature>
<keyword evidence="2" id="KW-0813">Transport</keyword>
<evidence type="ECO:0000256" key="5">
    <source>
        <dbReference type="ARBA" id="ARBA00022989"/>
    </source>
</evidence>
<dbReference type="InterPro" id="IPR002293">
    <property type="entry name" value="AA/rel_permease1"/>
</dbReference>
<comment type="subcellular location">
    <subcellularLocation>
        <location evidence="1">Cell membrane</location>
        <topology evidence="1">Multi-pass membrane protein</topology>
    </subcellularLocation>
</comment>
<proteinExistence type="predicted"/>
<feature type="transmembrane region" description="Helical" evidence="7">
    <location>
        <begin position="354"/>
        <end position="374"/>
    </location>
</feature>
<evidence type="ECO:0000256" key="4">
    <source>
        <dbReference type="ARBA" id="ARBA00022692"/>
    </source>
</evidence>